<gene>
    <name evidence="1" type="ORF">RHMOL_Rhmol03G0172500</name>
</gene>
<reference evidence="1" key="1">
    <citation type="submission" date="2022-02" db="EMBL/GenBank/DDBJ databases">
        <title>Plant Genome Project.</title>
        <authorList>
            <person name="Zhang R.-G."/>
        </authorList>
    </citation>
    <scope>NUCLEOTIDE SEQUENCE</scope>
    <source>
        <strain evidence="1">AT1</strain>
    </source>
</reference>
<accession>A0ACC0PF50</accession>
<evidence type="ECO:0000313" key="2">
    <source>
        <dbReference type="Proteomes" id="UP001062846"/>
    </source>
</evidence>
<name>A0ACC0PF50_RHOML</name>
<proteinExistence type="predicted"/>
<organism evidence="1 2">
    <name type="scientific">Rhododendron molle</name>
    <name type="common">Chinese azalea</name>
    <name type="synonym">Azalea mollis</name>
    <dbReference type="NCBI Taxonomy" id="49168"/>
    <lineage>
        <taxon>Eukaryota</taxon>
        <taxon>Viridiplantae</taxon>
        <taxon>Streptophyta</taxon>
        <taxon>Embryophyta</taxon>
        <taxon>Tracheophyta</taxon>
        <taxon>Spermatophyta</taxon>
        <taxon>Magnoliopsida</taxon>
        <taxon>eudicotyledons</taxon>
        <taxon>Gunneridae</taxon>
        <taxon>Pentapetalae</taxon>
        <taxon>asterids</taxon>
        <taxon>Ericales</taxon>
        <taxon>Ericaceae</taxon>
        <taxon>Ericoideae</taxon>
        <taxon>Rhodoreae</taxon>
        <taxon>Rhododendron</taxon>
    </lineage>
</organism>
<keyword evidence="2" id="KW-1185">Reference proteome</keyword>
<dbReference type="Proteomes" id="UP001062846">
    <property type="component" value="Chromosome 3"/>
</dbReference>
<dbReference type="EMBL" id="CM046390">
    <property type="protein sequence ID" value="KAI8564333.1"/>
    <property type="molecule type" value="Genomic_DNA"/>
</dbReference>
<protein>
    <submittedName>
        <fullName evidence="1">Uncharacterized protein</fullName>
    </submittedName>
</protein>
<comment type="caution">
    <text evidence="1">The sequence shown here is derived from an EMBL/GenBank/DDBJ whole genome shotgun (WGS) entry which is preliminary data.</text>
</comment>
<evidence type="ECO:0000313" key="1">
    <source>
        <dbReference type="EMBL" id="KAI8564333.1"/>
    </source>
</evidence>
<sequence length="439" mass="49722">MASRAVSQELSKTEKLNGANFSTWKRHIRHILFHDKVEYVIDIDDVPTPPLENSSGANRRMYENFLEDDKTARHIMLTFMEPDIEILFEEHAHAKTMFNAISDAYRASSETYIQLLMERFTGTEMKEDENVIDHVNKLSVIAKELATLDNPLPDRLQVSTILQSLSTSWDSAIVALNFSSTTLTMKNLPVLLADCRGPKNNRKPNFGGSKDIVCVVSESLLADTDVGAWWVDSASSRHVTKNKESFVELKEVKAGDHRIYMGNNSYCDVVGIGTVKIMLPGDKNLYLTDVLYSPTMRRNLISVPRLDEKDFEVRFRFGKVSIGKHGRIMMWGSKVDDLKINEIATKPIAIMCDNQAAIQTIKNGEIGSRGEHIGWQYHYVVDVLQRNEIAIDYLSSKEMLADPLTKPIASVDFRKHVHLMGVKSDGKYHGLLAKWEMLE</sequence>